<keyword evidence="5" id="KW-0539">Nucleus</keyword>
<evidence type="ECO:0000313" key="8">
    <source>
        <dbReference type="Proteomes" id="UP000027920"/>
    </source>
</evidence>
<comment type="caution">
    <text evidence="7">The sequence shown here is derived from an EMBL/GenBank/DDBJ whole genome shotgun (WGS) entry which is preliminary data.</text>
</comment>
<dbReference type="OrthoDB" id="4319066at2759"/>
<proteinExistence type="predicted"/>
<dbReference type="RefSeq" id="XP_013265163.1">
    <property type="nucleotide sequence ID" value="XM_013409709.1"/>
</dbReference>
<sequence>MPAGTNVTSNSHAATAVITGSMSDTQPHGTAEPPSGEPEASLINETVLGPINASINRHDPLLDEQRYRANTPYDSFDHWLGDFSISDFDQDNFLHSWCPSLLPGTDSISVNPFSVPQSEQVLDGWTPGSRSPLQTIQTLETSRSSTHPITSIFNSPSPISNNFTASFPRARRQWHLRGGQPQSSVWMALPGDGTENEPSTNSVPCRETFLQRRRFDEDTRARLKDAIRTHQRFSQLLPQQATGPNYKSFSSVSTTSSQGDMPPAGLLDIALDVYFAKCDPTIPIIHHATFSARTAPTCLLLSLVLTGFNTLGTKGAVSYVRNLLPTLLSMVLRQLEKECTVGFQDASWLATMSAATVLSNMAILLQHQGNEEGCRTVFFVTTVLLTARNAGIFSVRVPQSNHESITYTDDVQDRWLKWSRIESARRLANALIDLNLSFSALYGRRPLVLTDDVSIISPSADDVFWTETSSEWLTLVQGETPKHRDTISLSSCATTGDDWSVQTARGFLTLLQSSLWETYHSFHTLRFVVQLDTRIHPWQACETLSERDLVRLTLSLSPYCIRSSDGLNINDAVSWHLTCLMLAANCQNMATALRFAGDGAANFALEDIKSWAMSPTARRACLHAGEIFATLFHRRIRESVTLHTVCGAFWAGLVMGLYYLNVPSESATRECDIDLISRFDWQAIETAGLAKDAQHPRGESSSPIGVSAKALEFIAAGGTPRISGDYHPGGHVTARRIFSHFADLIDGLGTWRLPILSQVLRAASEDLMDMDSRP</sequence>
<dbReference type="HOGENOM" id="CLU_008999_1_1_1"/>
<name>A0A072PT95_9EURO</name>
<protein>
    <recommendedName>
        <fullName evidence="9">Transcription factor domain-containing protein</fullName>
    </recommendedName>
</protein>
<evidence type="ECO:0008006" key="9">
    <source>
        <dbReference type="Google" id="ProtNLM"/>
    </source>
</evidence>
<dbReference type="EMBL" id="AMGV01000001">
    <property type="protein sequence ID" value="KEF62573.1"/>
    <property type="molecule type" value="Genomic_DNA"/>
</dbReference>
<dbReference type="VEuPathDB" id="FungiDB:A1O9_00546"/>
<evidence type="ECO:0000256" key="4">
    <source>
        <dbReference type="ARBA" id="ARBA00023163"/>
    </source>
</evidence>
<dbReference type="AlphaFoldDB" id="A0A072PT95"/>
<reference evidence="7 8" key="1">
    <citation type="submission" date="2013-03" db="EMBL/GenBank/DDBJ databases">
        <title>The Genome Sequence of Exophiala aquamarina CBS 119918.</title>
        <authorList>
            <consortium name="The Broad Institute Genomics Platform"/>
            <person name="Cuomo C."/>
            <person name="de Hoog S."/>
            <person name="Gorbushina A."/>
            <person name="Walker B."/>
            <person name="Young S.K."/>
            <person name="Zeng Q."/>
            <person name="Gargeya S."/>
            <person name="Fitzgerald M."/>
            <person name="Haas B."/>
            <person name="Abouelleil A."/>
            <person name="Allen A.W."/>
            <person name="Alvarado L."/>
            <person name="Arachchi H.M."/>
            <person name="Berlin A.M."/>
            <person name="Chapman S.B."/>
            <person name="Gainer-Dewar J."/>
            <person name="Goldberg J."/>
            <person name="Griggs A."/>
            <person name="Gujja S."/>
            <person name="Hansen M."/>
            <person name="Howarth C."/>
            <person name="Imamovic A."/>
            <person name="Ireland A."/>
            <person name="Larimer J."/>
            <person name="McCowan C."/>
            <person name="Murphy C."/>
            <person name="Pearson M."/>
            <person name="Poon T.W."/>
            <person name="Priest M."/>
            <person name="Roberts A."/>
            <person name="Saif S."/>
            <person name="Shea T."/>
            <person name="Sisk P."/>
            <person name="Sykes S."/>
            <person name="Wortman J."/>
            <person name="Nusbaum C."/>
            <person name="Birren B."/>
        </authorList>
    </citation>
    <scope>NUCLEOTIDE SEQUENCE [LARGE SCALE GENOMIC DNA]</scope>
    <source>
        <strain evidence="7 8">CBS 119918</strain>
    </source>
</reference>
<evidence type="ECO:0000256" key="2">
    <source>
        <dbReference type="ARBA" id="ARBA00022833"/>
    </source>
</evidence>
<keyword evidence="6" id="KW-0812">Transmembrane</keyword>
<evidence type="ECO:0000256" key="6">
    <source>
        <dbReference type="SAM" id="Phobius"/>
    </source>
</evidence>
<dbReference type="GeneID" id="25275497"/>
<evidence type="ECO:0000313" key="7">
    <source>
        <dbReference type="EMBL" id="KEF62573.1"/>
    </source>
</evidence>
<dbReference type="GO" id="GO:0046872">
    <property type="term" value="F:metal ion binding"/>
    <property type="evidence" value="ECO:0007669"/>
    <property type="project" value="UniProtKB-KW"/>
</dbReference>
<keyword evidence="2" id="KW-0862">Zinc</keyword>
<accession>A0A072PT95</accession>
<evidence type="ECO:0000256" key="3">
    <source>
        <dbReference type="ARBA" id="ARBA00023015"/>
    </source>
</evidence>
<evidence type="ECO:0000256" key="5">
    <source>
        <dbReference type="ARBA" id="ARBA00023242"/>
    </source>
</evidence>
<keyword evidence="4" id="KW-0804">Transcription</keyword>
<evidence type="ECO:0000256" key="1">
    <source>
        <dbReference type="ARBA" id="ARBA00022723"/>
    </source>
</evidence>
<organism evidence="7 8">
    <name type="scientific">Exophiala aquamarina CBS 119918</name>
    <dbReference type="NCBI Taxonomy" id="1182545"/>
    <lineage>
        <taxon>Eukaryota</taxon>
        <taxon>Fungi</taxon>
        <taxon>Dikarya</taxon>
        <taxon>Ascomycota</taxon>
        <taxon>Pezizomycotina</taxon>
        <taxon>Eurotiomycetes</taxon>
        <taxon>Chaetothyriomycetidae</taxon>
        <taxon>Chaetothyriales</taxon>
        <taxon>Herpotrichiellaceae</taxon>
        <taxon>Exophiala</taxon>
    </lineage>
</organism>
<dbReference type="STRING" id="1182545.A0A072PT95"/>
<dbReference type="PANTHER" id="PTHR47660">
    <property type="entry name" value="TRANSCRIPTION FACTOR WITH C2H2 AND ZN(2)-CYS(6) DNA BINDING DOMAIN (EUROFUNG)-RELATED-RELATED"/>
    <property type="match status" value="1"/>
</dbReference>
<dbReference type="CDD" id="cd12148">
    <property type="entry name" value="fungal_TF_MHR"/>
    <property type="match status" value="1"/>
</dbReference>
<keyword evidence="3" id="KW-0805">Transcription regulation</keyword>
<keyword evidence="6" id="KW-1133">Transmembrane helix</keyword>
<feature type="transmembrane region" description="Helical" evidence="6">
    <location>
        <begin position="640"/>
        <end position="660"/>
    </location>
</feature>
<dbReference type="PANTHER" id="PTHR47660:SF2">
    <property type="entry name" value="TRANSCRIPTION FACTOR WITH C2H2 AND ZN(2)-CYS(6) DNA BINDING DOMAIN (EUROFUNG)"/>
    <property type="match status" value="1"/>
</dbReference>
<gene>
    <name evidence="7" type="ORF">A1O9_00546</name>
</gene>
<dbReference type="Proteomes" id="UP000027920">
    <property type="component" value="Unassembled WGS sequence"/>
</dbReference>
<keyword evidence="1" id="KW-0479">Metal-binding</keyword>
<keyword evidence="6" id="KW-0472">Membrane</keyword>
<keyword evidence="8" id="KW-1185">Reference proteome</keyword>